<dbReference type="AlphaFoldDB" id="A0A1H3RLQ0"/>
<dbReference type="InterPro" id="IPR003661">
    <property type="entry name" value="HisK_dim/P_dom"/>
</dbReference>
<dbReference type="SMART" id="SM00388">
    <property type="entry name" value="HisKA"/>
    <property type="match status" value="1"/>
</dbReference>
<dbReference type="Pfam" id="PF00512">
    <property type="entry name" value="HisKA"/>
    <property type="match status" value="1"/>
</dbReference>
<evidence type="ECO:0000256" key="6">
    <source>
        <dbReference type="ARBA" id="ARBA00022679"/>
    </source>
</evidence>
<dbReference type="PROSITE" id="PS50109">
    <property type="entry name" value="HIS_KIN"/>
    <property type="match status" value="1"/>
</dbReference>
<feature type="domain" description="HAMP" evidence="19">
    <location>
        <begin position="153"/>
        <end position="205"/>
    </location>
</feature>
<sequence length="427" mass="47860">MFKSLYFRVILIYLSIVFISVLTGFLSALLLYGADGSIEMESELQEKAALIIDLYERTQPDDLPEFMETAAQLSLLNIELFDAETGETVQFNRGEDTLLSKLDSTVTIPWYTGDNRYQLSVSNDLPEGSGMELTVLLCIILVTGSLLVLVATRYLVKPVKAVTSVANQISTGNFNVRLPEGRQDELGSLWTAINDMADDLGQLESERQEFVANVSHEFQSPLTSIKGFSTMLLNEKLSEEEKRRAAQIIRQESDRLSRLSDNLLKLAALDAGSHAFHPVTFDISEQIRRSVLAFEPQWINKRLQVEMNADKTLLTADEDLLIQVWTNLMSNAVKFTPPGGKISISIQTKREHVEVRFFDSGAPIPVEDRERIFDRFHKTDRTRNRKVDGNGLGLSIVKKIVGLHKGSITVCTTNNDGKSFVVRLPKS</sequence>
<evidence type="ECO:0000256" key="2">
    <source>
        <dbReference type="ARBA" id="ARBA00004651"/>
    </source>
</evidence>
<dbReference type="GO" id="GO:0000155">
    <property type="term" value="F:phosphorelay sensor kinase activity"/>
    <property type="evidence" value="ECO:0007669"/>
    <property type="project" value="InterPro"/>
</dbReference>
<evidence type="ECO:0000256" key="4">
    <source>
        <dbReference type="ARBA" id="ARBA00022475"/>
    </source>
</evidence>
<dbReference type="PANTHER" id="PTHR45528:SF11">
    <property type="entry name" value="HISTIDINE KINASE"/>
    <property type="match status" value="1"/>
</dbReference>
<dbReference type="InterPro" id="IPR036890">
    <property type="entry name" value="HATPase_C_sf"/>
</dbReference>
<dbReference type="GO" id="GO:0005524">
    <property type="term" value="F:ATP binding"/>
    <property type="evidence" value="ECO:0007669"/>
    <property type="project" value="UniProtKB-KW"/>
</dbReference>
<dbReference type="CDD" id="cd06225">
    <property type="entry name" value="HAMP"/>
    <property type="match status" value="1"/>
</dbReference>
<dbReference type="FunFam" id="3.30.565.10:FF:000006">
    <property type="entry name" value="Sensor histidine kinase WalK"/>
    <property type="match status" value="1"/>
</dbReference>
<dbReference type="SMART" id="SM00387">
    <property type="entry name" value="HATPase_c"/>
    <property type="match status" value="1"/>
</dbReference>
<dbReference type="CDD" id="cd00082">
    <property type="entry name" value="HisKA"/>
    <property type="match status" value="1"/>
</dbReference>
<evidence type="ECO:0000256" key="3">
    <source>
        <dbReference type="ARBA" id="ARBA00012438"/>
    </source>
</evidence>
<evidence type="ECO:0000259" key="19">
    <source>
        <dbReference type="PROSITE" id="PS50885"/>
    </source>
</evidence>
<keyword evidence="7 17" id="KW-0812">Transmembrane</keyword>
<feature type="domain" description="Histidine kinase" evidence="18">
    <location>
        <begin position="213"/>
        <end position="427"/>
    </location>
</feature>
<keyword evidence="12" id="KW-0902">Two-component regulatory system</keyword>
<dbReference type="Pfam" id="PF02518">
    <property type="entry name" value="HATPase_c"/>
    <property type="match status" value="1"/>
</dbReference>
<evidence type="ECO:0000313" key="20">
    <source>
        <dbReference type="EMBL" id="SDZ26171.1"/>
    </source>
</evidence>
<dbReference type="InterPro" id="IPR003594">
    <property type="entry name" value="HATPase_dom"/>
</dbReference>
<dbReference type="InterPro" id="IPR050398">
    <property type="entry name" value="HssS/ArlS-like"/>
</dbReference>
<keyword evidence="5" id="KW-0597">Phosphoprotein</keyword>
<dbReference type="Gene3D" id="3.30.565.10">
    <property type="entry name" value="Histidine kinase-like ATPase, C-terminal domain"/>
    <property type="match status" value="1"/>
</dbReference>
<evidence type="ECO:0000256" key="11">
    <source>
        <dbReference type="ARBA" id="ARBA00022989"/>
    </source>
</evidence>
<keyword evidence="14 17" id="KW-0472">Membrane</keyword>
<dbReference type="SUPFAM" id="SSF55874">
    <property type="entry name" value="ATPase domain of HSP90 chaperone/DNA topoisomerase II/histidine kinase"/>
    <property type="match status" value="1"/>
</dbReference>
<dbReference type="GO" id="GO:0005886">
    <property type="term" value="C:plasma membrane"/>
    <property type="evidence" value="ECO:0007669"/>
    <property type="project" value="UniProtKB-SubCell"/>
</dbReference>
<dbReference type="SMART" id="SM00304">
    <property type="entry name" value="HAMP"/>
    <property type="match status" value="1"/>
</dbReference>
<evidence type="ECO:0000256" key="16">
    <source>
        <dbReference type="ARBA" id="ARBA00040841"/>
    </source>
</evidence>
<evidence type="ECO:0000259" key="18">
    <source>
        <dbReference type="PROSITE" id="PS50109"/>
    </source>
</evidence>
<comment type="catalytic activity">
    <reaction evidence="1">
        <text>ATP + protein L-histidine = ADP + protein N-phospho-L-histidine.</text>
        <dbReference type="EC" id="2.7.13.3"/>
    </reaction>
</comment>
<organism evidence="20 21">
    <name type="scientific">Evansella caseinilytica</name>
    <dbReference type="NCBI Taxonomy" id="1503961"/>
    <lineage>
        <taxon>Bacteria</taxon>
        <taxon>Bacillati</taxon>
        <taxon>Bacillota</taxon>
        <taxon>Bacilli</taxon>
        <taxon>Bacillales</taxon>
        <taxon>Bacillaceae</taxon>
        <taxon>Evansella</taxon>
    </lineage>
</organism>
<evidence type="ECO:0000256" key="9">
    <source>
        <dbReference type="ARBA" id="ARBA00022777"/>
    </source>
</evidence>
<evidence type="ECO:0000313" key="21">
    <source>
        <dbReference type="Proteomes" id="UP000198935"/>
    </source>
</evidence>
<dbReference type="InterPro" id="IPR005467">
    <property type="entry name" value="His_kinase_dom"/>
</dbReference>
<protein>
    <recommendedName>
        <fullName evidence="16">Heme sensor protein HssS</fullName>
        <ecNumber evidence="3">2.7.13.3</ecNumber>
    </recommendedName>
</protein>
<keyword evidence="9 20" id="KW-0418">Kinase</keyword>
<comment type="subcellular location">
    <subcellularLocation>
        <location evidence="2">Cell membrane</location>
        <topology evidence="2">Multi-pass membrane protein</topology>
    </subcellularLocation>
</comment>
<keyword evidence="21" id="KW-1185">Reference proteome</keyword>
<dbReference type="InterPro" id="IPR036097">
    <property type="entry name" value="HisK_dim/P_sf"/>
</dbReference>
<comment type="function">
    <text evidence="15">Member of the two-component regulatory system HssS/HssR involved in intracellular heme homeostasis and tempering of staphylococcal virulence. HssS functions as a heme sensor histidine kinase which is autophosphorylated at a histidine residue and transfers its phosphate group to an aspartate residue of HssR. HssR/HssS activates the expression of hrtAB, an efflux pump, in response to extracellular heme, hemin, hemoglobin or blood.</text>
</comment>
<dbReference type="PANTHER" id="PTHR45528">
    <property type="entry name" value="SENSOR HISTIDINE KINASE CPXA"/>
    <property type="match status" value="1"/>
</dbReference>
<gene>
    <name evidence="20" type="ORF">SAMN05421736_108154</name>
</gene>
<dbReference type="Gene3D" id="6.10.340.10">
    <property type="match status" value="1"/>
</dbReference>
<feature type="transmembrane region" description="Helical" evidence="17">
    <location>
        <begin position="133"/>
        <end position="156"/>
    </location>
</feature>
<evidence type="ECO:0000256" key="17">
    <source>
        <dbReference type="SAM" id="Phobius"/>
    </source>
</evidence>
<evidence type="ECO:0000256" key="15">
    <source>
        <dbReference type="ARBA" id="ARBA00037219"/>
    </source>
</evidence>
<dbReference type="Pfam" id="PF00672">
    <property type="entry name" value="HAMP"/>
    <property type="match status" value="1"/>
</dbReference>
<dbReference type="OrthoDB" id="9813151at2"/>
<dbReference type="PRINTS" id="PR00344">
    <property type="entry name" value="BCTRLSENSOR"/>
</dbReference>
<dbReference type="InterPro" id="IPR004358">
    <property type="entry name" value="Sig_transdc_His_kin-like_C"/>
</dbReference>
<dbReference type="EMBL" id="FNPI01000008">
    <property type="protein sequence ID" value="SDZ26171.1"/>
    <property type="molecule type" value="Genomic_DNA"/>
</dbReference>
<dbReference type="EC" id="2.7.13.3" evidence="3"/>
<keyword evidence="11 17" id="KW-1133">Transmembrane helix</keyword>
<evidence type="ECO:0000256" key="13">
    <source>
        <dbReference type="ARBA" id="ARBA00023026"/>
    </source>
</evidence>
<keyword evidence="8" id="KW-0547">Nucleotide-binding</keyword>
<keyword evidence="4" id="KW-1003">Cell membrane</keyword>
<evidence type="ECO:0000256" key="1">
    <source>
        <dbReference type="ARBA" id="ARBA00000085"/>
    </source>
</evidence>
<proteinExistence type="predicted"/>
<evidence type="ECO:0000256" key="14">
    <source>
        <dbReference type="ARBA" id="ARBA00023136"/>
    </source>
</evidence>
<evidence type="ECO:0000256" key="8">
    <source>
        <dbReference type="ARBA" id="ARBA00022741"/>
    </source>
</evidence>
<keyword evidence="13" id="KW-0843">Virulence</keyword>
<evidence type="ECO:0000256" key="10">
    <source>
        <dbReference type="ARBA" id="ARBA00022840"/>
    </source>
</evidence>
<name>A0A1H3RLQ0_9BACI</name>
<evidence type="ECO:0000256" key="7">
    <source>
        <dbReference type="ARBA" id="ARBA00022692"/>
    </source>
</evidence>
<dbReference type="Proteomes" id="UP000198935">
    <property type="component" value="Unassembled WGS sequence"/>
</dbReference>
<dbReference type="SUPFAM" id="SSF47384">
    <property type="entry name" value="Homodimeric domain of signal transducing histidine kinase"/>
    <property type="match status" value="1"/>
</dbReference>
<keyword evidence="6" id="KW-0808">Transferase</keyword>
<evidence type="ECO:0000256" key="12">
    <source>
        <dbReference type="ARBA" id="ARBA00023012"/>
    </source>
</evidence>
<dbReference type="Gene3D" id="1.10.287.130">
    <property type="match status" value="1"/>
</dbReference>
<dbReference type="InterPro" id="IPR003660">
    <property type="entry name" value="HAMP_dom"/>
</dbReference>
<dbReference type="SUPFAM" id="SSF158472">
    <property type="entry name" value="HAMP domain-like"/>
    <property type="match status" value="1"/>
</dbReference>
<reference evidence="21" key="1">
    <citation type="submission" date="2016-10" db="EMBL/GenBank/DDBJ databases">
        <authorList>
            <person name="Varghese N."/>
            <person name="Submissions S."/>
        </authorList>
    </citation>
    <scope>NUCLEOTIDE SEQUENCE [LARGE SCALE GENOMIC DNA]</scope>
    <source>
        <strain evidence="21">SP</strain>
    </source>
</reference>
<dbReference type="STRING" id="1503961.SAMN05421736_108154"/>
<dbReference type="FunFam" id="1.10.287.130:FF:000001">
    <property type="entry name" value="Two-component sensor histidine kinase"/>
    <property type="match status" value="1"/>
</dbReference>
<keyword evidence="10" id="KW-0067">ATP-binding</keyword>
<dbReference type="PROSITE" id="PS50885">
    <property type="entry name" value="HAMP"/>
    <property type="match status" value="1"/>
</dbReference>
<feature type="transmembrane region" description="Helical" evidence="17">
    <location>
        <begin position="12"/>
        <end position="34"/>
    </location>
</feature>
<evidence type="ECO:0000256" key="5">
    <source>
        <dbReference type="ARBA" id="ARBA00022553"/>
    </source>
</evidence>
<accession>A0A1H3RLQ0</accession>